<feature type="region of interest" description="Disordered" evidence="2">
    <location>
        <begin position="15"/>
        <end position="127"/>
    </location>
</feature>
<protein>
    <recommendedName>
        <fullName evidence="3">Glabrous enhancer-binding protein-like DBD domain-containing protein</fullName>
    </recommendedName>
</protein>
<feature type="compositionally biased region" description="Low complexity" evidence="2">
    <location>
        <begin position="60"/>
        <end position="74"/>
    </location>
</feature>
<name>A0A0E0FUL1_ORYNI</name>
<dbReference type="Gramene" id="ONIVA01G39170.1">
    <property type="protein sequence ID" value="ONIVA01G39170.1"/>
    <property type="gene ID" value="ONIVA01G39170"/>
</dbReference>
<proteinExistence type="inferred from homology"/>
<dbReference type="EnsemblPlants" id="ONIVA01G39170.1">
    <property type="protein sequence ID" value="ONIVA01G39170.1"/>
    <property type="gene ID" value="ONIVA01G39170"/>
</dbReference>
<feature type="compositionally biased region" description="Low complexity" evidence="2">
    <location>
        <begin position="21"/>
        <end position="47"/>
    </location>
</feature>
<accession>A0A0E0FUL1</accession>
<feature type="domain" description="Glabrous enhancer-binding protein-like DBD" evidence="3">
    <location>
        <begin position="128"/>
        <end position="196"/>
    </location>
</feature>
<feature type="compositionally biased region" description="Basic residues" evidence="2">
    <location>
        <begin position="79"/>
        <end position="97"/>
    </location>
</feature>
<dbReference type="Pfam" id="PF04504">
    <property type="entry name" value="GeBP-like_DBD"/>
    <property type="match status" value="1"/>
</dbReference>
<dbReference type="STRING" id="4536.A0A0E0FUL1"/>
<dbReference type="AlphaFoldDB" id="A0A0E0FUL1"/>
<reference evidence="4" key="2">
    <citation type="submission" date="2018-04" db="EMBL/GenBank/DDBJ databases">
        <title>OnivRS2 (Oryza nivara Reference Sequence Version 2).</title>
        <authorList>
            <person name="Zhang J."/>
            <person name="Kudrna D."/>
            <person name="Lee S."/>
            <person name="Talag J."/>
            <person name="Rajasekar S."/>
            <person name="Welchert J."/>
            <person name="Hsing Y.-I."/>
            <person name="Wing R.A."/>
        </authorList>
    </citation>
    <scope>NUCLEOTIDE SEQUENCE [LARGE SCALE GENOMIC DNA]</scope>
</reference>
<comment type="similarity">
    <text evidence="1">Belongs to the GeBP family.</text>
</comment>
<keyword evidence="5" id="KW-1185">Reference proteome</keyword>
<evidence type="ECO:0000313" key="4">
    <source>
        <dbReference type="EnsemblPlants" id="ONIVA01G39170.1"/>
    </source>
</evidence>
<evidence type="ECO:0000313" key="5">
    <source>
        <dbReference type="Proteomes" id="UP000006591"/>
    </source>
</evidence>
<evidence type="ECO:0000256" key="1">
    <source>
        <dbReference type="ARBA" id="ARBA00010820"/>
    </source>
</evidence>
<dbReference type="Proteomes" id="UP000006591">
    <property type="component" value="Chromosome 1"/>
</dbReference>
<reference evidence="4" key="1">
    <citation type="submission" date="2015-04" db="UniProtKB">
        <authorList>
            <consortium name="EnsemblPlants"/>
        </authorList>
    </citation>
    <scope>IDENTIFICATION</scope>
    <source>
        <strain evidence="4">SL10</strain>
    </source>
</reference>
<evidence type="ECO:0000259" key="3">
    <source>
        <dbReference type="Pfam" id="PF04504"/>
    </source>
</evidence>
<dbReference type="HOGENOM" id="CLU_1201477_0_0_1"/>
<sequence>MSSWWSWCSLFSSLGNGGGSNANTSSGSGTSSSPVVLQPQQAAAGAPRRAHTKKPREGGPANAKAQAKPSQSQPQPTPRKNRPSPRKATPKASKAKARLQLGDGEPKKKPAPTPSQKRNNKRKQVAAFERSWSRANKLRIPRAMANHANNHHGALPDTHNLFAALASCLDRRDADLPNLVDKVHKLKIWYDNACLHQCSSTDDDGTCRLMDHGAAPGGPDRHDDGSTACCT</sequence>
<organism evidence="4">
    <name type="scientific">Oryza nivara</name>
    <name type="common">Indian wild rice</name>
    <name type="synonym">Oryza sativa f. spontanea</name>
    <dbReference type="NCBI Taxonomy" id="4536"/>
    <lineage>
        <taxon>Eukaryota</taxon>
        <taxon>Viridiplantae</taxon>
        <taxon>Streptophyta</taxon>
        <taxon>Embryophyta</taxon>
        <taxon>Tracheophyta</taxon>
        <taxon>Spermatophyta</taxon>
        <taxon>Magnoliopsida</taxon>
        <taxon>Liliopsida</taxon>
        <taxon>Poales</taxon>
        <taxon>Poaceae</taxon>
        <taxon>BOP clade</taxon>
        <taxon>Oryzoideae</taxon>
        <taxon>Oryzeae</taxon>
        <taxon>Oryzinae</taxon>
        <taxon>Oryza</taxon>
    </lineage>
</organism>
<evidence type="ECO:0000256" key="2">
    <source>
        <dbReference type="SAM" id="MobiDB-lite"/>
    </source>
</evidence>
<dbReference type="InterPro" id="IPR053932">
    <property type="entry name" value="GeBP-like_DBD"/>
</dbReference>